<evidence type="ECO:0000256" key="12">
    <source>
        <dbReference type="ARBA" id="ARBA00023170"/>
    </source>
</evidence>
<dbReference type="InterPro" id="IPR037066">
    <property type="entry name" value="Plug_dom_sf"/>
</dbReference>
<evidence type="ECO:0000256" key="14">
    <source>
        <dbReference type="PROSITE-ProRule" id="PRU01360"/>
    </source>
</evidence>
<keyword evidence="6 14" id="KW-0812">Transmembrane</keyword>
<evidence type="ECO:0000256" key="10">
    <source>
        <dbReference type="ARBA" id="ARBA00023077"/>
    </source>
</evidence>
<dbReference type="AlphaFoldDB" id="A0A398C5M1"/>
<keyword evidence="12 18" id="KW-0675">Receptor</keyword>
<dbReference type="EMBL" id="QXJC01000007">
    <property type="protein sequence ID" value="RID97504.1"/>
    <property type="molecule type" value="Genomic_DNA"/>
</dbReference>
<dbReference type="InterPro" id="IPR039426">
    <property type="entry name" value="TonB-dep_rcpt-like"/>
</dbReference>
<dbReference type="CDD" id="cd01347">
    <property type="entry name" value="ligand_gated_channel"/>
    <property type="match status" value="1"/>
</dbReference>
<proteinExistence type="inferred from homology"/>
<gene>
    <name evidence="18" type="ORF">D3F03_14475</name>
</gene>
<reference evidence="18 19" key="1">
    <citation type="submission" date="2018-09" db="EMBL/GenBank/DDBJ databases">
        <title>Draft genome of Simplicispira sp. NY-02.</title>
        <authorList>
            <person name="Im W.T."/>
        </authorList>
    </citation>
    <scope>NUCLEOTIDE SEQUENCE [LARGE SCALE GENOMIC DNA]</scope>
    <source>
        <strain evidence="18 19">NY-02</strain>
    </source>
</reference>
<feature type="domain" description="TonB-dependent receptor plug" evidence="17">
    <location>
        <begin position="36"/>
        <end position="146"/>
    </location>
</feature>
<comment type="subcellular location">
    <subcellularLocation>
        <location evidence="1 14">Cell outer membrane</location>
        <topology evidence="1 14">Multi-pass membrane protein</topology>
    </subcellularLocation>
</comment>
<keyword evidence="3 14" id="KW-0813">Transport</keyword>
<evidence type="ECO:0000256" key="15">
    <source>
        <dbReference type="RuleBase" id="RU003357"/>
    </source>
</evidence>
<keyword evidence="8" id="KW-0408">Iron</keyword>
<evidence type="ECO:0000256" key="4">
    <source>
        <dbReference type="ARBA" id="ARBA00022452"/>
    </source>
</evidence>
<evidence type="ECO:0000313" key="19">
    <source>
        <dbReference type="Proteomes" id="UP000266302"/>
    </source>
</evidence>
<evidence type="ECO:0000259" key="17">
    <source>
        <dbReference type="Pfam" id="PF07715"/>
    </source>
</evidence>
<evidence type="ECO:0000256" key="2">
    <source>
        <dbReference type="ARBA" id="ARBA00009810"/>
    </source>
</evidence>
<sequence>MSTAVQVLGQTVPASTEPTLSPIVTIATHGVEQSAFDTPASVDVIDASTLQNAELQVNLSETLDRVPGIMANNRQNYAQDIQISSRGFGARSTFGVRGLRLYADGIPASFPDGQGQVSNFDLASAARIEVLRGPFSAFYGNSSGGVISVFTADGGPETVADLATTWGSNGVQRTGVKLSGTQGAAQYNISAAKFGTDGYRDHSAATRENFNGKVKYTVSDDTHWTFVINSVNMPGVQDPLGLTRAEMLANPRQATPSASLFNTRKSVDQLQGGIVLDQRLSGEQSFHIAAYSGTRSAEQFQSIPVATQASATQPGGVIDLSSHYQGLDARWIGKSKLLGKPLTLTAGLSTDQMNQSRLGFQNFVGSVLGVQGALRRDELNTVDAFDQYVQGQWEVAERWSISAGLRHSQVSFDSQDRYMVAGNGDDSGSVKYQATTPALGVVFHASDALNLYASAGRGFETPTLNELAYRANGGTGLNFGLQSATSRQWEIGMKTEFMPNWHLNAAYFRANTANEIVVLSNSGGRSTYQNSGNTLRDGIEAALSGHWGKGWSTYLAATYLNATYGSSFMTCVAVPCTTPNTLIAAGNRIPGIPRASLYGELAWQYQAWGLETALEWRHVGKMYVNDTNSDAAPHVDLLNLRASLLQKFGHWAIREFVRVDNLTNRSYSGSVIVNEGSSRFFEPAPGRNFLVGLGATYTF</sequence>
<dbReference type="PANTHER" id="PTHR32552">
    <property type="entry name" value="FERRICHROME IRON RECEPTOR-RELATED"/>
    <property type="match status" value="1"/>
</dbReference>
<dbReference type="GO" id="GO:0015344">
    <property type="term" value="F:siderophore uptake transmembrane transporter activity"/>
    <property type="evidence" value="ECO:0007669"/>
    <property type="project" value="TreeGrafter"/>
</dbReference>
<evidence type="ECO:0000256" key="8">
    <source>
        <dbReference type="ARBA" id="ARBA00023004"/>
    </source>
</evidence>
<keyword evidence="7" id="KW-0732">Signal</keyword>
<evidence type="ECO:0000256" key="9">
    <source>
        <dbReference type="ARBA" id="ARBA00023065"/>
    </source>
</evidence>
<dbReference type="Proteomes" id="UP000266302">
    <property type="component" value="Unassembled WGS sequence"/>
</dbReference>
<dbReference type="Pfam" id="PF00593">
    <property type="entry name" value="TonB_dep_Rec_b-barrel"/>
    <property type="match status" value="1"/>
</dbReference>
<organism evidence="18 19">
    <name type="scientific">Simplicispira hankyongi</name>
    <dbReference type="NCBI Taxonomy" id="2315688"/>
    <lineage>
        <taxon>Bacteria</taxon>
        <taxon>Pseudomonadati</taxon>
        <taxon>Pseudomonadota</taxon>
        <taxon>Betaproteobacteria</taxon>
        <taxon>Burkholderiales</taxon>
        <taxon>Comamonadaceae</taxon>
        <taxon>Simplicispira</taxon>
    </lineage>
</organism>
<dbReference type="OrthoDB" id="9760620at2"/>
<keyword evidence="9" id="KW-0406">Ion transport</keyword>
<feature type="domain" description="TonB-dependent receptor-like beta-barrel" evidence="16">
    <location>
        <begin position="256"/>
        <end position="662"/>
    </location>
</feature>
<evidence type="ECO:0000259" key="16">
    <source>
        <dbReference type="Pfam" id="PF00593"/>
    </source>
</evidence>
<keyword evidence="11 14" id="KW-0472">Membrane</keyword>
<evidence type="ECO:0000256" key="6">
    <source>
        <dbReference type="ARBA" id="ARBA00022692"/>
    </source>
</evidence>
<dbReference type="PROSITE" id="PS52016">
    <property type="entry name" value="TONB_DEPENDENT_REC_3"/>
    <property type="match status" value="1"/>
</dbReference>
<keyword evidence="4 14" id="KW-1134">Transmembrane beta strand</keyword>
<evidence type="ECO:0000256" key="1">
    <source>
        <dbReference type="ARBA" id="ARBA00004571"/>
    </source>
</evidence>
<keyword evidence="19" id="KW-1185">Reference proteome</keyword>
<dbReference type="InterPro" id="IPR012910">
    <property type="entry name" value="Plug_dom"/>
</dbReference>
<dbReference type="InterPro" id="IPR000531">
    <property type="entry name" value="Beta-barrel_TonB"/>
</dbReference>
<dbReference type="Gene3D" id="2.170.130.10">
    <property type="entry name" value="TonB-dependent receptor, plug domain"/>
    <property type="match status" value="1"/>
</dbReference>
<dbReference type="PANTHER" id="PTHR32552:SF68">
    <property type="entry name" value="FERRICHROME OUTER MEMBRANE TRANSPORTER_PHAGE RECEPTOR"/>
    <property type="match status" value="1"/>
</dbReference>
<evidence type="ECO:0000313" key="18">
    <source>
        <dbReference type="EMBL" id="RID97504.1"/>
    </source>
</evidence>
<accession>A0A398C5M1</accession>
<dbReference type="InterPro" id="IPR036942">
    <property type="entry name" value="Beta-barrel_TonB_sf"/>
</dbReference>
<dbReference type="Pfam" id="PF07715">
    <property type="entry name" value="Plug"/>
    <property type="match status" value="1"/>
</dbReference>
<comment type="similarity">
    <text evidence="2 14 15">Belongs to the TonB-dependent receptor family.</text>
</comment>
<evidence type="ECO:0000256" key="5">
    <source>
        <dbReference type="ARBA" id="ARBA00022496"/>
    </source>
</evidence>
<dbReference type="GO" id="GO:0009279">
    <property type="term" value="C:cell outer membrane"/>
    <property type="evidence" value="ECO:0007669"/>
    <property type="project" value="UniProtKB-SubCell"/>
</dbReference>
<keyword evidence="13 14" id="KW-0998">Cell outer membrane</keyword>
<evidence type="ECO:0000256" key="13">
    <source>
        <dbReference type="ARBA" id="ARBA00023237"/>
    </source>
</evidence>
<evidence type="ECO:0000256" key="7">
    <source>
        <dbReference type="ARBA" id="ARBA00022729"/>
    </source>
</evidence>
<keyword evidence="10 15" id="KW-0798">TonB box</keyword>
<evidence type="ECO:0000256" key="3">
    <source>
        <dbReference type="ARBA" id="ARBA00022448"/>
    </source>
</evidence>
<protein>
    <submittedName>
        <fullName evidence="18">TonB-dependent receptor</fullName>
    </submittedName>
</protein>
<dbReference type="SUPFAM" id="SSF56935">
    <property type="entry name" value="Porins"/>
    <property type="match status" value="1"/>
</dbReference>
<evidence type="ECO:0000256" key="11">
    <source>
        <dbReference type="ARBA" id="ARBA00023136"/>
    </source>
</evidence>
<keyword evidence="5" id="KW-0410">Iron transport</keyword>
<name>A0A398C5M1_9BURK</name>
<comment type="caution">
    <text evidence="18">The sequence shown here is derived from an EMBL/GenBank/DDBJ whole genome shotgun (WGS) entry which is preliminary data.</text>
</comment>
<dbReference type="Gene3D" id="2.40.170.20">
    <property type="entry name" value="TonB-dependent receptor, beta-barrel domain"/>
    <property type="match status" value="1"/>
</dbReference>